<keyword evidence="2" id="KW-0328">Glycosyltransferase</keyword>
<dbReference type="Gene3D" id="3.90.550.10">
    <property type="entry name" value="Spore Coat Polysaccharide Biosynthesis Protein SpsA, Chain A"/>
    <property type="match status" value="1"/>
</dbReference>
<dbReference type="PANTHER" id="PTHR43685:SF3">
    <property type="entry name" value="SLR2126 PROTEIN"/>
    <property type="match status" value="1"/>
</dbReference>
<dbReference type="GO" id="GO:0016757">
    <property type="term" value="F:glycosyltransferase activity"/>
    <property type="evidence" value="ECO:0007669"/>
    <property type="project" value="UniProtKB-KW"/>
</dbReference>
<dbReference type="InterPro" id="IPR001173">
    <property type="entry name" value="Glyco_trans_2-like"/>
</dbReference>
<evidence type="ECO:0000259" key="1">
    <source>
        <dbReference type="Pfam" id="PF00535"/>
    </source>
</evidence>
<feature type="domain" description="Glycosyltransferase 2-like" evidence="1">
    <location>
        <begin position="5"/>
        <end position="146"/>
    </location>
</feature>
<dbReference type="Pfam" id="PF00535">
    <property type="entry name" value="Glycos_transf_2"/>
    <property type="match status" value="1"/>
</dbReference>
<dbReference type="InterPro" id="IPR050834">
    <property type="entry name" value="Glycosyltransf_2"/>
</dbReference>
<dbReference type="Proteomes" id="UP001232536">
    <property type="component" value="Unassembled WGS sequence"/>
</dbReference>
<evidence type="ECO:0000313" key="2">
    <source>
        <dbReference type="EMBL" id="MDO8106007.1"/>
    </source>
</evidence>
<reference evidence="2 3" key="1">
    <citation type="submission" date="2023-07" db="EMBL/GenBank/DDBJ databases">
        <title>Description of novel actinomycetes strains, isolated from tidal flat sediment.</title>
        <authorList>
            <person name="Lu C."/>
        </authorList>
    </citation>
    <scope>NUCLEOTIDE SEQUENCE [LARGE SCALE GENOMIC DNA]</scope>
    <source>
        <strain evidence="2 3">SYSU T00b441</strain>
    </source>
</reference>
<dbReference type="SUPFAM" id="SSF53448">
    <property type="entry name" value="Nucleotide-diphospho-sugar transferases"/>
    <property type="match status" value="1"/>
</dbReference>
<evidence type="ECO:0000313" key="3">
    <source>
        <dbReference type="Proteomes" id="UP001232536"/>
    </source>
</evidence>
<keyword evidence="2" id="KW-0808">Transferase</keyword>
<protein>
    <submittedName>
        <fullName evidence="2">Glycosyltransferase</fullName>
        <ecNumber evidence="2">2.4.-.-</ecNumber>
    </submittedName>
</protein>
<keyword evidence="3" id="KW-1185">Reference proteome</keyword>
<dbReference type="EC" id="2.4.-.-" evidence="2"/>
<name>A0ABT9D5E6_9CELL</name>
<dbReference type="RefSeq" id="WP_304599700.1">
    <property type="nucleotide sequence ID" value="NZ_JAUQYP010000001.1"/>
</dbReference>
<accession>A0ABT9D5E6</accession>
<dbReference type="InterPro" id="IPR029044">
    <property type="entry name" value="Nucleotide-diphossugar_trans"/>
</dbReference>
<dbReference type="EMBL" id="JAUQYP010000001">
    <property type="protein sequence ID" value="MDO8106007.1"/>
    <property type="molecule type" value="Genomic_DNA"/>
</dbReference>
<organism evidence="2 3">
    <name type="scientific">Actinotalea lenta</name>
    <dbReference type="NCBI Taxonomy" id="3064654"/>
    <lineage>
        <taxon>Bacteria</taxon>
        <taxon>Bacillati</taxon>
        <taxon>Actinomycetota</taxon>
        <taxon>Actinomycetes</taxon>
        <taxon>Micrococcales</taxon>
        <taxon>Cellulomonadaceae</taxon>
        <taxon>Actinotalea</taxon>
    </lineage>
</organism>
<sequence length="340" mass="36014">MVAVTVVVCAYTLDRWQDLVASVRSAAAQQPTPDELVLVVDHNPELLERASRELQPEIPGLEVIANERRKGLSGARNTALERASGEVVVFLDDDASASDGWLASLLEPYGRPDVLGVGGSAAPRWPTGLSRPATLPEGSHGRGVLDWVVGCTYEGQPLSQAPVRNLMGCNMSMRVRPALDAGGFSEDLGRVGRTPLGCEETELCIRMQQRRPDGRFLFEPSASVRHRVSPDRLTWSYLLHRGYAEGLSKATVAGQVGQDQALETERGYVARVLPGAVLRGLGRAVRGPGRRNGAEGAAAVVACLAATAAGYARGRVAAATGRTSFASRPALGVTAERSGA</sequence>
<gene>
    <name evidence="2" type="ORF">Q6348_02220</name>
</gene>
<proteinExistence type="predicted"/>
<dbReference type="PANTHER" id="PTHR43685">
    <property type="entry name" value="GLYCOSYLTRANSFERASE"/>
    <property type="match status" value="1"/>
</dbReference>
<comment type="caution">
    <text evidence="2">The sequence shown here is derived from an EMBL/GenBank/DDBJ whole genome shotgun (WGS) entry which is preliminary data.</text>
</comment>